<dbReference type="Gene3D" id="2.40.40.10">
    <property type="entry name" value="RlpA-like domain"/>
    <property type="match status" value="1"/>
</dbReference>
<comment type="function">
    <text evidence="4">Lytic transglycosylase with a strong preference for naked glycan strands that lack stem peptides.</text>
</comment>
<dbReference type="InterPro" id="IPR034718">
    <property type="entry name" value="RlpA"/>
</dbReference>
<name>A0A5K7YGW3_9BACT</name>
<dbReference type="CDD" id="cd22268">
    <property type="entry name" value="DPBB_RlpA-like"/>
    <property type="match status" value="1"/>
</dbReference>
<evidence type="ECO:0000256" key="5">
    <source>
        <dbReference type="RuleBase" id="RU003495"/>
    </source>
</evidence>
<evidence type="ECO:0000256" key="1">
    <source>
        <dbReference type="ARBA" id="ARBA00022729"/>
    </source>
</evidence>
<dbReference type="PANTHER" id="PTHR34183">
    <property type="entry name" value="ENDOLYTIC PEPTIDOGLYCAN TRANSGLYCOSYLASE RLPA"/>
    <property type="match status" value="1"/>
</dbReference>
<dbReference type="HAMAP" id="MF_02071">
    <property type="entry name" value="RlpA"/>
    <property type="match status" value="1"/>
</dbReference>
<dbReference type="EMBL" id="AP021874">
    <property type="protein sequence ID" value="BBO68278.1"/>
    <property type="molecule type" value="Genomic_DNA"/>
</dbReference>
<dbReference type="InterPro" id="IPR009009">
    <property type="entry name" value="RlpA-like_DPBB"/>
</dbReference>
<evidence type="ECO:0000313" key="7">
    <source>
        <dbReference type="EMBL" id="BBO68278.1"/>
    </source>
</evidence>
<dbReference type="NCBIfam" id="TIGR00413">
    <property type="entry name" value="rlpA"/>
    <property type="match status" value="1"/>
</dbReference>
<dbReference type="RefSeq" id="WP_197904772.1">
    <property type="nucleotide sequence ID" value="NZ_AP021874.1"/>
</dbReference>
<evidence type="ECO:0000313" key="8">
    <source>
        <dbReference type="Proteomes" id="UP000427906"/>
    </source>
</evidence>
<keyword evidence="1" id="KW-0732">Signal</keyword>
<sequence>MRNLKKGTGTRPCPPLAGTIRGRHGLLLTALAGMFIIQACASTSPPPTPKGHPKPYRVDGTWYKPMPDAKDFSQQGIASWYGKKFHGRKTSSGEVYNMYAMTAAHKTLPLGTWVRVRRLDNGRQIVVRVNDRGPFVHGRIIDLSYTGAKRLGMVGPGTARVEIVALGKRRQTASGEAFVPMDYYNGKFTFQVGAFSSRDNAERLRARLDRSFTNAHITAYDRGDAVFYRVRVGRCSDLATAEKYERHLADSGYPDAFIVAE</sequence>
<dbReference type="InterPro" id="IPR007730">
    <property type="entry name" value="SPOR-like_dom"/>
</dbReference>
<dbReference type="GO" id="GO:0042834">
    <property type="term" value="F:peptidoglycan binding"/>
    <property type="evidence" value="ECO:0007669"/>
    <property type="project" value="InterPro"/>
</dbReference>
<evidence type="ECO:0000256" key="2">
    <source>
        <dbReference type="ARBA" id="ARBA00023239"/>
    </source>
</evidence>
<keyword evidence="8" id="KW-1185">Reference proteome</keyword>
<dbReference type="Gene3D" id="3.30.70.1070">
    <property type="entry name" value="Sporulation related repeat"/>
    <property type="match status" value="1"/>
</dbReference>
<dbReference type="GO" id="GO:0000270">
    <property type="term" value="P:peptidoglycan metabolic process"/>
    <property type="evidence" value="ECO:0007669"/>
    <property type="project" value="UniProtKB-UniRule"/>
</dbReference>
<dbReference type="AlphaFoldDB" id="A0A5K7YGW3"/>
<keyword evidence="2 4" id="KW-0456">Lyase</keyword>
<protein>
    <recommendedName>
        <fullName evidence="4">Probable endolytic peptidoglycan transglycosylase RlpA</fullName>
        <ecNumber evidence="4">4.2.2.-</ecNumber>
    </recommendedName>
</protein>
<evidence type="ECO:0000256" key="4">
    <source>
        <dbReference type="HAMAP-Rule" id="MF_02071"/>
    </source>
</evidence>
<dbReference type="SUPFAM" id="SSF110997">
    <property type="entry name" value="Sporulation related repeat"/>
    <property type="match status" value="1"/>
</dbReference>
<dbReference type="InterPro" id="IPR012997">
    <property type="entry name" value="RplA"/>
</dbReference>
<dbReference type="EC" id="4.2.2.-" evidence="4"/>
<keyword evidence="3 4" id="KW-0961">Cell wall biogenesis/degradation</keyword>
<evidence type="ECO:0000256" key="3">
    <source>
        <dbReference type="ARBA" id="ARBA00023316"/>
    </source>
</evidence>
<dbReference type="GO" id="GO:0008932">
    <property type="term" value="F:lytic endotransglycosylase activity"/>
    <property type="evidence" value="ECO:0007669"/>
    <property type="project" value="UniProtKB-UniRule"/>
</dbReference>
<reference evidence="7 8" key="1">
    <citation type="submission" date="2019-11" db="EMBL/GenBank/DDBJ databases">
        <title>Comparative genomics of hydrocarbon-degrading Desulfosarcina strains.</title>
        <authorList>
            <person name="Watanabe M."/>
            <person name="Kojima H."/>
            <person name="Fukui M."/>
        </authorList>
    </citation>
    <scope>NUCLEOTIDE SEQUENCE [LARGE SCALE GENOMIC DNA]</scope>
    <source>
        <strain evidence="7 8">PL12</strain>
    </source>
</reference>
<dbReference type="GO" id="GO:0071555">
    <property type="term" value="P:cell wall organization"/>
    <property type="evidence" value="ECO:0007669"/>
    <property type="project" value="UniProtKB-KW"/>
</dbReference>
<proteinExistence type="inferred from homology"/>
<evidence type="ECO:0000259" key="6">
    <source>
        <dbReference type="PROSITE" id="PS51724"/>
    </source>
</evidence>
<organism evidence="7 8">
    <name type="scientific">Desulfosarcina alkanivorans</name>
    <dbReference type="NCBI Taxonomy" id="571177"/>
    <lineage>
        <taxon>Bacteria</taxon>
        <taxon>Pseudomonadati</taxon>
        <taxon>Thermodesulfobacteriota</taxon>
        <taxon>Desulfobacteria</taxon>
        <taxon>Desulfobacterales</taxon>
        <taxon>Desulfosarcinaceae</taxon>
        <taxon>Desulfosarcina</taxon>
    </lineage>
</organism>
<comment type="similarity">
    <text evidence="4 5">Belongs to the RlpA family.</text>
</comment>
<dbReference type="PANTHER" id="PTHR34183:SF1">
    <property type="entry name" value="ENDOLYTIC PEPTIDOGLYCAN TRANSGLYCOSYLASE RLPA"/>
    <property type="match status" value="1"/>
</dbReference>
<dbReference type="InterPro" id="IPR036680">
    <property type="entry name" value="SPOR-like_sf"/>
</dbReference>
<dbReference type="Pfam" id="PF05036">
    <property type="entry name" value="SPOR"/>
    <property type="match status" value="1"/>
</dbReference>
<dbReference type="KEGG" id="dalk:DSCA_22080"/>
<dbReference type="InterPro" id="IPR036908">
    <property type="entry name" value="RlpA-like_sf"/>
</dbReference>
<dbReference type="Proteomes" id="UP000427906">
    <property type="component" value="Chromosome"/>
</dbReference>
<dbReference type="Pfam" id="PF03330">
    <property type="entry name" value="DPBB_1"/>
    <property type="match status" value="1"/>
</dbReference>
<dbReference type="PROSITE" id="PS51724">
    <property type="entry name" value="SPOR"/>
    <property type="match status" value="1"/>
</dbReference>
<gene>
    <name evidence="4" type="primary">rlpA</name>
    <name evidence="7" type="ORF">DSCA_22080</name>
</gene>
<dbReference type="SUPFAM" id="SSF50685">
    <property type="entry name" value="Barwin-like endoglucanases"/>
    <property type="match status" value="1"/>
</dbReference>
<feature type="domain" description="SPOR" evidence="6">
    <location>
        <begin position="182"/>
        <end position="261"/>
    </location>
</feature>
<accession>A0A5K7YGW3</accession>